<dbReference type="Pfam" id="PF02554">
    <property type="entry name" value="CstA"/>
    <property type="match status" value="1"/>
</dbReference>
<dbReference type="Proteomes" id="UP000254711">
    <property type="component" value="Unassembled WGS sequence"/>
</dbReference>
<comment type="similarity">
    <text evidence="2">Belongs to the peptide transporter carbon starvation (CstA) (TC 2.A.114) family.</text>
</comment>
<keyword evidence="3" id="KW-0813">Transport</keyword>
<dbReference type="PANTHER" id="PTHR30252:SF3">
    <property type="entry name" value="PYRUVATE_PROTON SYMPORTER BTST"/>
    <property type="match status" value="1"/>
</dbReference>
<accession>A0A370K592</accession>
<dbReference type="GO" id="GO:0009267">
    <property type="term" value="P:cellular response to starvation"/>
    <property type="evidence" value="ECO:0007669"/>
    <property type="project" value="InterPro"/>
</dbReference>
<feature type="transmembrane region" description="Helical" evidence="8">
    <location>
        <begin position="331"/>
        <end position="350"/>
    </location>
</feature>
<evidence type="ECO:0000313" key="10">
    <source>
        <dbReference type="EMBL" id="RDI97607.1"/>
    </source>
</evidence>
<dbReference type="OrthoDB" id="9761224at2"/>
<feature type="transmembrane region" description="Helical" evidence="8">
    <location>
        <begin position="516"/>
        <end position="535"/>
    </location>
</feature>
<comment type="caution">
    <text evidence="10">The sequence shown here is derived from an EMBL/GenBank/DDBJ whole genome shotgun (WGS) entry which is preliminary data.</text>
</comment>
<dbReference type="InterPro" id="IPR051605">
    <property type="entry name" value="CstA"/>
</dbReference>
<keyword evidence="5 8" id="KW-0812">Transmembrane</keyword>
<evidence type="ECO:0000256" key="3">
    <source>
        <dbReference type="ARBA" id="ARBA00022448"/>
    </source>
</evidence>
<feature type="domain" description="CstA N-terminal" evidence="9">
    <location>
        <begin position="39"/>
        <end position="597"/>
    </location>
</feature>
<keyword evidence="7 8" id="KW-0472">Membrane</keyword>
<keyword evidence="6 8" id="KW-1133">Transmembrane helix</keyword>
<feature type="transmembrane region" description="Helical" evidence="8">
    <location>
        <begin position="195"/>
        <end position="216"/>
    </location>
</feature>
<feature type="transmembrane region" description="Helical" evidence="8">
    <location>
        <begin position="164"/>
        <end position="189"/>
    </location>
</feature>
<protein>
    <submittedName>
        <fullName evidence="10">Carbon starvation protein A</fullName>
    </submittedName>
</protein>
<feature type="transmembrane region" description="Helical" evidence="8">
    <location>
        <begin position="472"/>
        <end position="495"/>
    </location>
</feature>
<feature type="transmembrane region" description="Helical" evidence="8">
    <location>
        <begin position="39"/>
        <end position="58"/>
    </location>
</feature>
<feature type="transmembrane region" description="Helical" evidence="8">
    <location>
        <begin position="14"/>
        <end position="32"/>
    </location>
</feature>
<dbReference type="InterPro" id="IPR003706">
    <property type="entry name" value="CstA_N"/>
</dbReference>
<dbReference type="AlphaFoldDB" id="A0A370K592"/>
<evidence type="ECO:0000256" key="5">
    <source>
        <dbReference type="ARBA" id="ARBA00022692"/>
    </source>
</evidence>
<evidence type="ECO:0000256" key="1">
    <source>
        <dbReference type="ARBA" id="ARBA00004651"/>
    </source>
</evidence>
<feature type="transmembrane region" description="Helical" evidence="8">
    <location>
        <begin position="294"/>
        <end position="311"/>
    </location>
</feature>
<evidence type="ECO:0000256" key="6">
    <source>
        <dbReference type="ARBA" id="ARBA00022989"/>
    </source>
</evidence>
<organism evidence="10 11">
    <name type="scientific">Dyella solisilvae</name>
    <dbReference type="NCBI Taxonomy" id="1920168"/>
    <lineage>
        <taxon>Bacteria</taxon>
        <taxon>Pseudomonadati</taxon>
        <taxon>Pseudomonadota</taxon>
        <taxon>Gammaproteobacteria</taxon>
        <taxon>Lysobacterales</taxon>
        <taxon>Rhodanobacteraceae</taxon>
        <taxon>Dyella</taxon>
    </lineage>
</organism>
<dbReference type="RefSeq" id="WP_114825925.1">
    <property type="nucleotide sequence ID" value="NZ_QQSY01000004.1"/>
</dbReference>
<feature type="transmembrane region" description="Helical" evidence="8">
    <location>
        <begin position="124"/>
        <end position="144"/>
    </location>
</feature>
<dbReference type="GO" id="GO:0005886">
    <property type="term" value="C:plasma membrane"/>
    <property type="evidence" value="ECO:0007669"/>
    <property type="project" value="UniProtKB-SubCell"/>
</dbReference>
<evidence type="ECO:0000313" key="11">
    <source>
        <dbReference type="Proteomes" id="UP000254711"/>
    </source>
</evidence>
<feature type="transmembrane region" description="Helical" evidence="8">
    <location>
        <begin position="547"/>
        <end position="572"/>
    </location>
</feature>
<feature type="transmembrane region" description="Helical" evidence="8">
    <location>
        <begin position="645"/>
        <end position="666"/>
    </location>
</feature>
<gene>
    <name evidence="10" type="ORF">DVT68_15045</name>
</gene>
<feature type="transmembrane region" description="Helical" evidence="8">
    <location>
        <begin position="261"/>
        <end position="282"/>
    </location>
</feature>
<evidence type="ECO:0000256" key="2">
    <source>
        <dbReference type="ARBA" id="ARBA00007755"/>
    </source>
</evidence>
<name>A0A370K592_9GAMM</name>
<dbReference type="PANTHER" id="PTHR30252">
    <property type="entry name" value="INNER MEMBRANE PEPTIDE TRANSPORTER"/>
    <property type="match status" value="1"/>
</dbReference>
<evidence type="ECO:0000256" key="8">
    <source>
        <dbReference type="SAM" id="Phobius"/>
    </source>
</evidence>
<feature type="transmembrane region" description="Helical" evidence="8">
    <location>
        <begin position="579"/>
        <end position="599"/>
    </location>
</feature>
<keyword evidence="4" id="KW-1003">Cell membrane</keyword>
<feature type="transmembrane region" description="Helical" evidence="8">
    <location>
        <begin position="371"/>
        <end position="391"/>
    </location>
</feature>
<reference evidence="10 11" key="1">
    <citation type="submission" date="2018-07" db="EMBL/GenBank/DDBJ databases">
        <title>Dyella solisilvae sp. nov., isolated from the pine and broad-leaved mixed forest soil.</title>
        <authorList>
            <person name="Gao Z."/>
            <person name="Qiu L."/>
        </authorList>
    </citation>
    <scope>NUCLEOTIDE SEQUENCE [LARGE SCALE GENOMIC DNA]</scope>
    <source>
        <strain evidence="10 11">DHG54</strain>
    </source>
</reference>
<comment type="subcellular location">
    <subcellularLocation>
        <location evidence="1">Cell membrane</location>
        <topology evidence="1">Multi-pass membrane protein</topology>
    </subcellularLocation>
</comment>
<keyword evidence="11" id="KW-1185">Reference proteome</keyword>
<evidence type="ECO:0000256" key="7">
    <source>
        <dbReference type="ARBA" id="ARBA00023136"/>
    </source>
</evidence>
<dbReference type="EMBL" id="QQSY01000004">
    <property type="protein sequence ID" value="RDI97607.1"/>
    <property type="molecule type" value="Genomic_DNA"/>
</dbReference>
<evidence type="ECO:0000259" key="9">
    <source>
        <dbReference type="Pfam" id="PF02554"/>
    </source>
</evidence>
<evidence type="ECO:0000256" key="4">
    <source>
        <dbReference type="ARBA" id="ARBA00022475"/>
    </source>
</evidence>
<sequence>MSTVAVKPSPAGKILWAAIAIIGAWCLGVVALRRGEPINAIWLVAAAISVFVIGYRFYSKFINDKVLCMDPSRATPAVLRNDGLDYVPTDKWVVFGHHFAAIAGAGPLVGPVLAAQMGYLPGTLWILFGVVFAGAVQDFMILGLSVRRDGRSLGNMLRDELGPVAGVVAMFGVLVLMMIVLAVLALVVVKALTHSPWGTFTVACTIPIALLMGVYLRWIRPGKILEVSIIGLILLLLSIWFGAFVSTSPTLGPMFDFDAKALAWLLIAYGFCASVLPVWLLLAPRDYLSTFLKIGTIMLLALAIFLAAPTLQMPALTKFIDGTGPVFQGNLFPFLFITIACGAVSGWHSIISSGTTPKLLSNEGEARMVGYGGMLMEAFVAIMALVAAASLHPGVYFAMNSPGALIGTTAQDAATAISQWGFVVTPDELLNTATNIGEKTILSRAGGAPTLAVGMAQLLHGIIPGEGMMAFWYHYAILFEALFILTTVDAGTRVGRFMIQEIAGLVYKPLQHTESWTGNLLATAICVGLWGYFLYQGAVDPLGGINTLWPLFGIANQMLAAVALMLATVVTVKLKRERYVWVPGIPAIWLVVCTLTAGWQKFWGPISFMAAAAKYSDARDAGKLLAPAKTAEEMERIITNNYVDAALTLIFILLVVTMAGFAIAAIMKAWRINHPTAHEEPYVALGSVPVR</sequence>
<feature type="transmembrane region" description="Helical" evidence="8">
    <location>
        <begin position="223"/>
        <end position="241"/>
    </location>
</feature>
<proteinExistence type="inferred from homology"/>